<name>A0A655ALU4_MYCTX</name>
<organism evidence="1 2">
    <name type="scientific">Mycobacterium tuberculosis</name>
    <dbReference type="NCBI Taxonomy" id="1773"/>
    <lineage>
        <taxon>Bacteria</taxon>
        <taxon>Bacillati</taxon>
        <taxon>Actinomycetota</taxon>
        <taxon>Actinomycetes</taxon>
        <taxon>Mycobacteriales</taxon>
        <taxon>Mycobacteriaceae</taxon>
        <taxon>Mycobacterium</taxon>
        <taxon>Mycobacterium tuberculosis complex</taxon>
    </lineage>
</organism>
<dbReference type="Proteomes" id="UP000048948">
    <property type="component" value="Unassembled WGS sequence"/>
</dbReference>
<dbReference type="AlphaFoldDB" id="A0A655ALU4"/>
<protein>
    <submittedName>
        <fullName evidence="1">TfuA-like protein</fullName>
    </submittedName>
</protein>
<proteinExistence type="predicted"/>
<evidence type="ECO:0000313" key="2">
    <source>
        <dbReference type="Proteomes" id="UP000048948"/>
    </source>
</evidence>
<accession>A0A655ALU4</accession>
<evidence type="ECO:0000313" key="1">
    <source>
        <dbReference type="EMBL" id="CKT65328.1"/>
    </source>
</evidence>
<dbReference type="EMBL" id="CNGE01001044">
    <property type="protein sequence ID" value="CKT65328.1"/>
    <property type="molecule type" value="Genomic_DNA"/>
</dbReference>
<sequence length="360" mass="40037">MRHTLARAVATGVVCSELAERIIETARATPFTMRTWARLLSEVGAPDQRGLAAQLRSLRVDVKHADALLALRQLGQRPRVEPLRPGPPPTVWSRRWRQRWAPPTSVAASADHGESFVDVTDLEVLSFLSVSSVDYWAYRPALQQVAAWYWTLKHPEQSGSVGERAARAVAEVASEGYGRALEFIAYRYALATGIIDETGFPEAVAAHWLTTEERHGLGNDPISISARVITRTLFVVRLLPAIDHFLDLLRKDSRLPRWRAMAAHALCKRDDLARQKPHLNLGRPDPTQLKRLFGARWGTQVNRIELARRGLMTEDAFYAAATPFAVAAVDDQLPRIEVGTLGPAPLSADVPERHFDFGSV</sequence>
<gene>
    <name evidence="1" type="ORF">ERS027646_03947</name>
</gene>
<reference evidence="1 2" key="1">
    <citation type="submission" date="2015-03" db="EMBL/GenBank/DDBJ databases">
        <authorList>
            <consortium name="Pathogen Informatics"/>
        </authorList>
    </citation>
    <scope>NUCLEOTIDE SEQUENCE [LARGE SCALE GENOMIC DNA]</scope>
    <source>
        <strain evidence="1 2">Bir 172</strain>
    </source>
</reference>